<keyword evidence="1" id="KW-0472">Membrane</keyword>
<feature type="transmembrane region" description="Helical" evidence="1">
    <location>
        <begin position="371"/>
        <end position="390"/>
    </location>
</feature>
<dbReference type="RefSeq" id="WP_095975512.1">
    <property type="nucleotide sequence ID" value="NZ_CP022163.1"/>
</dbReference>
<name>A0A286SGF8_9BACT</name>
<evidence type="ECO:0000313" key="3">
    <source>
        <dbReference type="EMBL" id="ATB26598.1"/>
    </source>
</evidence>
<feature type="transmembrane region" description="Helical" evidence="1">
    <location>
        <begin position="127"/>
        <end position="144"/>
    </location>
</feature>
<dbReference type="AlphaFoldDB" id="A0A286SGF8"/>
<dbReference type="OrthoDB" id="9807744at2"/>
<dbReference type="PANTHER" id="PTHR30590">
    <property type="entry name" value="INNER MEMBRANE PROTEIN"/>
    <property type="match status" value="1"/>
</dbReference>
<dbReference type="Proteomes" id="UP000217289">
    <property type="component" value="Chromosome"/>
</dbReference>
<keyword evidence="1" id="KW-0812">Transmembrane</keyword>
<feature type="transmembrane region" description="Helical" evidence="1">
    <location>
        <begin position="103"/>
        <end position="121"/>
    </location>
</feature>
<organism evidence="3 4">
    <name type="scientific">Melittangium boletus DSM 14713</name>
    <dbReference type="NCBI Taxonomy" id="1294270"/>
    <lineage>
        <taxon>Bacteria</taxon>
        <taxon>Pseudomonadati</taxon>
        <taxon>Myxococcota</taxon>
        <taxon>Myxococcia</taxon>
        <taxon>Myxococcales</taxon>
        <taxon>Cystobacterineae</taxon>
        <taxon>Archangiaceae</taxon>
        <taxon>Melittangium</taxon>
    </lineage>
</organism>
<feature type="transmembrane region" description="Helical" evidence="1">
    <location>
        <begin position="74"/>
        <end position="91"/>
    </location>
</feature>
<feature type="transmembrane region" description="Helical" evidence="1">
    <location>
        <begin position="306"/>
        <end position="327"/>
    </location>
</feature>
<feature type="transmembrane region" description="Helical" evidence="1">
    <location>
        <begin position="151"/>
        <end position="175"/>
    </location>
</feature>
<dbReference type="InterPro" id="IPR007349">
    <property type="entry name" value="DUF418"/>
</dbReference>
<evidence type="ECO:0000259" key="2">
    <source>
        <dbReference type="Pfam" id="PF04235"/>
    </source>
</evidence>
<dbReference type="PANTHER" id="PTHR30590:SF2">
    <property type="entry name" value="INNER MEMBRANE PROTEIN"/>
    <property type="match status" value="1"/>
</dbReference>
<evidence type="ECO:0000256" key="1">
    <source>
        <dbReference type="SAM" id="Phobius"/>
    </source>
</evidence>
<dbReference type="EMBL" id="CP022163">
    <property type="protein sequence ID" value="ATB26598.1"/>
    <property type="molecule type" value="Genomic_DNA"/>
</dbReference>
<dbReference type="InterPro" id="IPR052529">
    <property type="entry name" value="Bact_Transport_Assoc"/>
</dbReference>
<accession>A0A286SGF8</accession>
<gene>
    <name evidence="3" type="ORF">MEBOL_000026</name>
</gene>
<keyword evidence="1" id="KW-1133">Transmembrane helix</keyword>
<proteinExistence type="predicted"/>
<feature type="transmembrane region" description="Helical" evidence="1">
    <location>
        <begin position="264"/>
        <end position="286"/>
    </location>
</feature>
<feature type="transmembrane region" description="Helical" evidence="1">
    <location>
        <begin position="229"/>
        <end position="252"/>
    </location>
</feature>
<dbReference type="KEGG" id="mbd:MEBOL_000026"/>
<evidence type="ECO:0000313" key="4">
    <source>
        <dbReference type="Proteomes" id="UP000217289"/>
    </source>
</evidence>
<reference evidence="3 4" key="1">
    <citation type="submission" date="2017-06" db="EMBL/GenBank/DDBJ databases">
        <authorList>
            <person name="Kim H.J."/>
            <person name="Triplett B.A."/>
        </authorList>
    </citation>
    <scope>NUCLEOTIDE SEQUENCE [LARGE SCALE GENOMIC DNA]</scope>
    <source>
        <strain evidence="3 4">DSM 14713</strain>
    </source>
</reference>
<feature type="domain" description="DUF418" evidence="2">
    <location>
        <begin position="246"/>
        <end position="413"/>
    </location>
</feature>
<keyword evidence="4" id="KW-1185">Reference proteome</keyword>
<sequence>MPESSPARPVDAGERVLLLDVLRGFALGGVFVSNAYMHLSGNGLLPRERGQALKASWWDATADFLFEQLLAGKAMALFSFLFGLGFAVQLGRAEARGASIVRVYSRRLGVLLLIGLLHRFALWYGDVLAMYAVTGFALLLFRGLPHRNLLVWGLALIFGGSLAVSAVLKLVPLWASSPDVVRDFAQENMAHSRLIRAQTLAAFQSGDYLTMARANLDFSLSFTFRPLQVSHMLVTLGRFLLGLLAGRLLLFQDVERHRPLFRRLFGWGLGAALVGSVAGWLIPRLLKSGTLPSSLNLPWRVIQPSIWELSVLGLAAVYAAGLSLLFVRPRWRRGLSLLAPAGQMALTNYLSQTVISQFVFYGYGFSLMGKLGAASCLALMSGLFAVQVPLSHLWMARFRFGPVEWLWRTLTYGQRQPMRRPSKHPTRDMAPTA</sequence>
<protein>
    <submittedName>
        <fullName evidence="3">Transporter</fullName>
    </submittedName>
</protein>
<dbReference type="Pfam" id="PF04235">
    <property type="entry name" value="DUF418"/>
    <property type="match status" value="1"/>
</dbReference>